<dbReference type="CDD" id="cd16015">
    <property type="entry name" value="LTA_synthase"/>
    <property type="match status" value="1"/>
</dbReference>
<dbReference type="InterPro" id="IPR017850">
    <property type="entry name" value="Alkaline_phosphatase_core_sf"/>
</dbReference>
<evidence type="ECO:0000259" key="7">
    <source>
        <dbReference type="Pfam" id="PF00884"/>
    </source>
</evidence>
<dbReference type="GO" id="GO:0005886">
    <property type="term" value="C:plasma membrane"/>
    <property type="evidence" value="ECO:0007669"/>
    <property type="project" value="UniProtKB-SubCell"/>
</dbReference>
<name>A0A7X5ZK23_9GAMM</name>
<dbReference type="Proteomes" id="UP000490980">
    <property type="component" value="Unassembled WGS sequence"/>
</dbReference>
<gene>
    <name evidence="8" type="ORF">HBF25_17710</name>
</gene>
<evidence type="ECO:0000313" key="8">
    <source>
        <dbReference type="EMBL" id="NII08225.1"/>
    </source>
</evidence>
<reference evidence="8 9" key="1">
    <citation type="submission" date="2020-03" db="EMBL/GenBank/DDBJ databases">
        <authorList>
            <person name="Lai Q."/>
        </authorList>
    </citation>
    <scope>NUCLEOTIDE SEQUENCE [LARGE SCALE GENOMIC DNA]</scope>
    <source>
        <strain evidence="8 9">CCUG 25036</strain>
    </source>
</reference>
<evidence type="ECO:0000313" key="9">
    <source>
        <dbReference type="Proteomes" id="UP000490980"/>
    </source>
</evidence>
<evidence type="ECO:0000256" key="4">
    <source>
        <dbReference type="ARBA" id="ARBA00022989"/>
    </source>
</evidence>
<dbReference type="AlphaFoldDB" id="A0A7X5ZK23"/>
<feature type="transmembrane region" description="Helical" evidence="6">
    <location>
        <begin position="72"/>
        <end position="91"/>
    </location>
</feature>
<organism evidence="8 9">
    <name type="scientific">Luteibacter anthropi</name>
    <dbReference type="NCBI Taxonomy" id="564369"/>
    <lineage>
        <taxon>Bacteria</taxon>
        <taxon>Pseudomonadati</taxon>
        <taxon>Pseudomonadota</taxon>
        <taxon>Gammaproteobacteria</taxon>
        <taxon>Lysobacterales</taxon>
        <taxon>Rhodanobacteraceae</taxon>
        <taxon>Luteibacter</taxon>
    </lineage>
</organism>
<keyword evidence="3 6" id="KW-0812">Transmembrane</keyword>
<evidence type="ECO:0000256" key="1">
    <source>
        <dbReference type="ARBA" id="ARBA00004651"/>
    </source>
</evidence>
<keyword evidence="5 6" id="KW-0472">Membrane</keyword>
<keyword evidence="2" id="KW-1003">Cell membrane</keyword>
<dbReference type="Gene3D" id="3.40.720.10">
    <property type="entry name" value="Alkaline Phosphatase, subunit A"/>
    <property type="match status" value="1"/>
</dbReference>
<feature type="transmembrane region" description="Helical" evidence="6">
    <location>
        <begin position="50"/>
        <end position="67"/>
    </location>
</feature>
<proteinExistence type="predicted"/>
<dbReference type="RefSeq" id="WP_166950780.1">
    <property type="nucleotide sequence ID" value="NZ_JAARLZ010000011.1"/>
</dbReference>
<feature type="domain" description="Sulfatase N-terminal" evidence="7">
    <location>
        <begin position="256"/>
        <end position="523"/>
    </location>
</feature>
<accession>A0A7X5ZK23</accession>
<evidence type="ECO:0000256" key="5">
    <source>
        <dbReference type="ARBA" id="ARBA00023136"/>
    </source>
</evidence>
<evidence type="ECO:0000256" key="6">
    <source>
        <dbReference type="SAM" id="Phobius"/>
    </source>
</evidence>
<dbReference type="PANTHER" id="PTHR47371">
    <property type="entry name" value="LIPOTEICHOIC ACID SYNTHASE"/>
    <property type="match status" value="1"/>
</dbReference>
<feature type="transmembrane region" description="Helical" evidence="6">
    <location>
        <begin position="160"/>
        <end position="181"/>
    </location>
</feature>
<keyword evidence="9" id="KW-1185">Reference proteome</keyword>
<evidence type="ECO:0000256" key="2">
    <source>
        <dbReference type="ARBA" id="ARBA00022475"/>
    </source>
</evidence>
<dbReference type="Pfam" id="PF00884">
    <property type="entry name" value="Sulfatase"/>
    <property type="match status" value="1"/>
</dbReference>
<feature type="transmembrane region" description="Helical" evidence="6">
    <location>
        <begin position="12"/>
        <end position="30"/>
    </location>
</feature>
<sequence>MAFQSTHWRNLASRVALPVLLAVAFVLYTGFLDGNPGVASEQWSSRPGHLLVNAIPGLMLASLLLVLTRRAWLSFGVAFMLQGAVLAVSAIKMKNLGSPLLPADFRMVGQLKNGGLHLLGGYLPSNPMPYLAIAGTIALIALVARYEPPLFARRTRGRRLVAGVTLLALLGTLMIGMPGWAKVYNKGRLGMQPWSAAANATYNGVVTTLMQFRLQDAGKGKKQKTDPDEAARFIASNDAPLREHMAAAAENRRQTPDIVIVQSESFFDPSVIRGLEGDTFAPNLHRLAQHASSGQLHVPTFGGGTIRTEFEVLTGLSLRYFPSMQFPYLQMHSGVMPGMVRTLRSHGYETIAVHGNDAGFWNRTAAFKSLGFDRFVSQPDFPKNFPRDGEYMADSAMTDEIMSQLKDSGPPRFVFAISMEAHGPYDKSPNIDTEERDAIPVPDGISDDAKLQLRNYIYHMRHADAELGRLADLLKKRERPTLLLFYGDHLPALTETYAKAGFTSGANMLAQTVPYILIDAHGDGPAPQNGDLAAWMLPGRLLERAGIHDDPYFALTQVIGPQLASLTHAPDAPVPAEDPSLKDNDTSMGNVALLRMKRKLDPLVAQYALPDMTTVARQTGKTEEEAAAGAHQ</sequence>
<protein>
    <submittedName>
        <fullName evidence="8">LTA synthase family protein</fullName>
    </submittedName>
</protein>
<dbReference type="InterPro" id="IPR050448">
    <property type="entry name" value="OpgB/LTA_synthase_biosynth"/>
</dbReference>
<dbReference type="InterPro" id="IPR000917">
    <property type="entry name" value="Sulfatase_N"/>
</dbReference>
<comment type="caution">
    <text evidence="8">The sequence shown here is derived from an EMBL/GenBank/DDBJ whole genome shotgun (WGS) entry which is preliminary data.</text>
</comment>
<evidence type="ECO:0000256" key="3">
    <source>
        <dbReference type="ARBA" id="ARBA00022692"/>
    </source>
</evidence>
<comment type="subcellular location">
    <subcellularLocation>
        <location evidence="1">Cell membrane</location>
        <topology evidence="1">Multi-pass membrane protein</topology>
    </subcellularLocation>
</comment>
<dbReference type="EMBL" id="JAARLZ010000011">
    <property type="protein sequence ID" value="NII08225.1"/>
    <property type="molecule type" value="Genomic_DNA"/>
</dbReference>
<dbReference type="SUPFAM" id="SSF53649">
    <property type="entry name" value="Alkaline phosphatase-like"/>
    <property type="match status" value="1"/>
</dbReference>
<keyword evidence="4 6" id="KW-1133">Transmembrane helix</keyword>
<dbReference type="PANTHER" id="PTHR47371:SF3">
    <property type="entry name" value="PHOSPHOGLYCEROL TRANSFERASE I"/>
    <property type="match status" value="1"/>
</dbReference>
<feature type="transmembrane region" description="Helical" evidence="6">
    <location>
        <begin position="128"/>
        <end position="148"/>
    </location>
</feature>